<gene>
    <name evidence="2" type="ORF">RhiirC2_225003</name>
</gene>
<sequence>MLNRTMFITLSLPSVTIQVNADKIRMRIIFTVHRLSKFSVLSVINNKRATHNFVNGNLKYIIVIDCDQFEFFYNLKDDKMQIEYIMYLSIMKTTRNALKIFLDNQFRIHYGINFLTGLSSIKMNYYIVLYYFIRCS</sequence>
<protein>
    <submittedName>
        <fullName evidence="2">Uncharacterized protein</fullName>
    </submittedName>
</protein>
<name>A0A2N1NNY0_9GLOM</name>
<dbReference type="VEuPathDB" id="FungiDB:FUN_012581"/>
<feature type="chain" id="PRO_5014735495" evidence="1">
    <location>
        <begin position="22"/>
        <end position="136"/>
    </location>
</feature>
<reference evidence="2 3" key="2">
    <citation type="submission" date="2017-10" db="EMBL/GenBank/DDBJ databases">
        <title>Extensive intraspecific genome diversity in a model arbuscular mycorrhizal fungus.</title>
        <authorList>
            <person name="Chen E.C.H."/>
            <person name="Morin E."/>
            <person name="Baudet D."/>
            <person name="Noel J."/>
            <person name="Ndikumana S."/>
            <person name="Charron P."/>
            <person name="St-Onge C."/>
            <person name="Giorgi J."/>
            <person name="Grigoriev I.V."/>
            <person name="Roux C."/>
            <person name="Martin F.M."/>
            <person name="Corradi N."/>
        </authorList>
    </citation>
    <scope>NUCLEOTIDE SEQUENCE [LARGE SCALE GENOMIC DNA]</scope>
    <source>
        <strain evidence="2 3">C2</strain>
    </source>
</reference>
<dbReference type="Proteomes" id="UP000233469">
    <property type="component" value="Unassembled WGS sequence"/>
</dbReference>
<dbReference type="AlphaFoldDB" id="A0A2N1NNY0"/>
<evidence type="ECO:0000313" key="2">
    <source>
        <dbReference type="EMBL" id="PKK75615.1"/>
    </source>
</evidence>
<keyword evidence="1" id="KW-0732">Signal</keyword>
<comment type="caution">
    <text evidence="2">The sequence shown here is derived from an EMBL/GenBank/DDBJ whole genome shotgun (WGS) entry which is preliminary data.</text>
</comment>
<organism evidence="2 3">
    <name type="scientific">Rhizophagus irregularis</name>
    <dbReference type="NCBI Taxonomy" id="588596"/>
    <lineage>
        <taxon>Eukaryota</taxon>
        <taxon>Fungi</taxon>
        <taxon>Fungi incertae sedis</taxon>
        <taxon>Mucoromycota</taxon>
        <taxon>Glomeromycotina</taxon>
        <taxon>Glomeromycetes</taxon>
        <taxon>Glomerales</taxon>
        <taxon>Glomeraceae</taxon>
        <taxon>Rhizophagus</taxon>
    </lineage>
</organism>
<dbReference type="EMBL" id="LLXL01000231">
    <property type="protein sequence ID" value="PKK75615.1"/>
    <property type="molecule type" value="Genomic_DNA"/>
</dbReference>
<evidence type="ECO:0000256" key="1">
    <source>
        <dbReference type="SAM" id="SignalP"/>
    </source>
</evidence>
<reference evidence="2 3" key="1">
    <citation type="submission" date="2016-04" db="EMBL/GenBank/DDBJ databases">
        <title>Genome analyses suggest a sexual origin of heterokaryosis in a supposedly ancient asexual fungus.</title>
        <authorList>
            <person name="Ropars J."/>
            <person name="Sedzielewska K."/>
            <person name="Noel J."/>
            <person name="Charron P."/>
            <person name="Farinelli L."/>
            <person name="Marton T."/>
            <person name="Kruger M."/>
            <person name="Pelin A."/>
            <person name="Brachmann A."/>
            <person name="Corradi N."/>
        </authorList>
    </citation>
    <scope>NUCLEOTIDE SEQUENCE [LARGE SCALE GENOMIC DNA]</scope>
    <source>
        <strain evidence="2 3">C2</strain>
    </source>
</reference>
<feature type="signal peptide" evidence="1">
    <location>
        <begin position="1"/>
        <end position="21"/>
    </location>
</feature>
<accession>A0A2N1NNY0</accession>
<proteinExistence type="predicted"/>
<evidence type="ECO:0000313" key="3">
    <source>
        <dbReference type="Proteomes" id="UP000233469"/>
    </source>
</evidence>